<evidence type="ECO:0000256" key="4">
    <source>
        <dbReference type="ARBA" id="ARBA00022801"/>
    </source>
</evidence>
<feature type="signal peptide" evidence="9">
    <location>
        <begin position="1"/>
        <end position="18"/>
    </location>
</feature>
<dbReference type="EMBL" id="JBBNAE010000005">
    <property type="protein sequence ID" value="KAK9122868.1"/>
    <property type="molecule type" value="Genomic_DNA"/>
</dbReference>
<dbReference type="PANTHER" id="PTHR47967:SF36">
    <property type="entry name" value="PEPTIDASE A1 DOMAIN-CONTAINING PROTEIN"/>
    <property type="match status" value="1"/>
</dbReference>
<gene>
    <name evidence="11" type="ORF">Sjap_012470</name>
</gene>
<dbReference type="GO" id="GO:0005576">
    <property type="term" value="C:extracellular region"/>
    <property type="evidence" value="ECO:0007669"/>
    <property type="project" value="TreeGrafter"/>
</dbReference>
<dbReference type="InterPro" id="IPR051708">
    <property type="entry name" value="Plant_Aspart_Prot_A1"/>
</dbReference>
<evidence type="ECO:0000313" key="11">
    <source>
        <dbReference type="EMBL" id="KAK9122868.1"/>
    </source>
</evidence>
<keyword evidence="2 7" id="KW-0645">Protease</keyword>
<dbReference type="InterPro" id="IPR033121">
    <property type="entry name" value="PEPTIDASE_A1"/>
</dbReference>
<dbReference type="Proteomes" id="UP001417504">
    <property type="component" value="Unassembled WGS sequence"/>
</dbReference>
<dbReference type="GO" id="GO:0004190">
    <property type="term" value="F:aspartic-type endopeptidase activity"/>
    <property type="evidence" value="ECO:0007669"/>
    <property type="project" value="UniProtKB-KW"/>
</dbReference>
<comment type="similarity">
    <text evidence="1 7">Belongs to the peptidase A1 family.</text>
</comment>
<dbReference type="Gene3D" id="2.40.70.10">
    <property type="entry name" value="Acid Proteases"/>
    <property type="match status" value="2"/>
</dbReference>
<evidence type="ECO:0000256" key="2">
    <source>
        <dbReference type="ARBA" id="ARBA00022670"/>
    </source>
</evidence>
<dbReference type="InterPro" id="IPR034161">
    <property type="entry name" value="Pepsin-like_plant"/>
</dbReference>
<dbReference type="InterPro" id="IPR001969">
    <property type="entry name" value="Aspartic_peptidase_AS"/>
</dbReference>
<keyword evidence="12" id="KW-1185">Reference proteome</keyword>
<feature type="compositionally biased region" description="Low complexity" evidence="8">
    <location>
        <begin position="72"/>
        <end position="83"/>
    </location>
</feature>
<evidence type="ECO:0000256" key="7">
    <source>
        <dbReference type="RuleBase" id="RU000454"/>
    </source>
</evidence>
<keyword evidence="9" id="KW-0732">Signal</keyword>
<dbReference type="CDD" id="cd05476">
    <property type="entry name" value="pepsin_A_like_plant"/>
    <property type="match status" value="1"/>
</dbReference>
<evidence type="ECO:0000313" key="12">
    <source>
        <dbReference type="Proteomes" id="UP001417504"/>
    </source>
</evidence>
<feature type="domain" description="Peptidase A1" evidence="10">
    <location>
        <begin position="89"/>
        <end position="483"/>
    </location>
</feature>
<keyword evidence="5" id="KW-0325">Glycoprotein</keyword>
<dbReference type="Pfam" id="PF14543">
    <property type="entry name" value="TAXi_N"/>
    <property type="match status" value="1"/>
</dbReference>
<protein>
    <recommendedName>
        <fullName evidence="10">Peptidase A1 domain-containing protein</fullName>
    </recommendedName>
</protein>
<evidence type="ECO:0000256" key="9">
    <source>
        <dbReference type="SAM" id="SignalP"/>
    </source>
</evidence>
<evidence type="ECO:0000256" key="3">
    <source>
        <dbReference type="ARBA" id="ARBA00022750"/>
    </source>
</evidence>
<name>A0AAP0IXT8_9MAGN</name>
<sequence>MMASSPSILLLLIYLSSSTLPSLVSPSPPSTDHITISLDQHKPPSSQDPLETLAQVAKSSLARAKHLKKPNPHTSSSSTPLSPQSYGGYSISLRFGTPPQPIPFILDTGSDLVWFPCTHRYLCRDCPKASKPTPSFIPKLSHSSKLIGCRNPKCLWIHSSPDLLSRCDKSCHPPHYNINHNNPKFSNTNTIVRRDTNNCTQLCPPYLVLYGSGSTGGVLLSETLSLPGKSYPDFALGCSLFSSRAPSGIAGFGRGPASLPSQLRLTKFSYCLVSHRFDAANKSSSLDLAISGGTGKTPATAYTKFLPNPTVGNPAFGVYYYLALRRISIGGVQVKIAAKYLSPQPDGNGGVIVDSGTTFTVMEGPVFEPVAREFVKQVENRYKRLRGVEGRVGLSPCFNVSGAKDVTFPKLVLHFKGGADMELPSPNFIAFVGRESDVVCMTVSTVGGDEGEGVSGPAVILGNHLMQNFYVEYDLMNNRFGFRRQVC</sequence>
<feature type="chain" id="PRO_5043052562" description="Peptidase A1 domain-containing protein" evidence="9">
    <location>
        <begin position="19"/>
        <end position="487"/>
    </location>
</feature>
<dbReference type="PROSITE" id="PS00141">
    <property type="entry name" value="ASP_PROTEASE"/>
    <property type="match status" value="2"/>
</dbReference>
<feature type="active site" evidence="6">
    <location>
        <position position="354"/>
    </location>
</feature>
<proteinExistence type="inferred from homology"/>
<dbReference type="InterPro" id="IPR032799">
    <property type="entry name" value="TAXi_C"/>
</dbReference>
<organism evidence="11 12">
    <name type="scientific">Stephania japonica</name>
    <dbReference type="NCBI Taxonomy" id="461633"/>
    <lineage>
        <taxon>Eukaryota</taxon>
        <taxon>Viridiplantae</taxon>
        <taxon>Streptophyta</taxon>
        <taxon>Embryophyta</taxon>
        <taxon>Tracheophyta</taxon>
        <taxon>Spermatophyta</taxon>
        <taxon>Magnoliopsida</taxon>
        <taxon>Ranunculales</taxon>
        <taxon>Menispermaceae</taxon>
        <taxon>Menispermoideae</taxon>
        <taxon>Cissampelideae</taxon>
        <taxon>Stephania</taxon>
    </lineage>
</organism>
<dbReference type="AlphaFoldDB" id="A0AAP0IXT8"/>
<dbReference type="GO" id="GO:0006508">
    <property type="term" value="P:proteolysis"/>
    <property type="evidence" value="ECO:0007669"/>
    <property type="project" value="UniProtKB-KW"/>
</dbReference>
<evidence type="ECO:0000259" key="10">
    <source>
        <dbReference type="PROSITE" id="PS51767"/>
    </source>
</evidence>
<dbReference type="PRINTS" id="PR00792">
    <property type="entry name" value="PEPSIN"/>
</dbReference>
<reference evidence="11 12" key="1">
    <citation type="submission" date="2024-01" db="EMBL/GenBank/DDBJ databases">
        <title>Genome assemblies of Stephania.</title>
        <authorList>
            <person name="Yang L."/>
        </authorList>
    </citation>
    <scope>NUCLEOTIDE SEQUENCE [LARGE SCALE GENOMIC DNA]</scope>
    <source>
        <strain evidence="11">QJT</strain>
        <tissue evidence="11">Leaf</tissue>
    </source>
</reference>
<dbReference type="SUPFAM" id="SSF50630">
    <property type="entry name" value="Acid proteases"/>
    <property type="match status" value="1"/>
</dbReference>
<dbReference type="InterPro" id="IPR001461">
    <property type="entry name" value="Aspartic_peptidase_A1"/>
</dbReference>
<keyword evidence="3 7" id="KW-0064">Aspartyl protease</keyword>
<keyword evidence="4 7" id="KW-0378">Hydrolase</keyword>
<dbReference type="PROSITE" id="PS51767">
    <property type="entry name" value="PEPTIDASE_A1"/>
    <property type="match status" value="1"/>
</dbReference>
<dbReference type="PANTHER" id="PTHR47967">
    <property type="entry name" value="OS07G0603500 PROTEIN-RELATED"/>
    <property type="match status" value="1"/>
</dbReference>
<dbReference type="InterPro" id="IPR021109">
    <property type="entry name" value="Peptidase_aspartic_dom_sf"/>
</dbReference>
<comment type="caution">
    <text evidence="11">The sequence shown here is derived from an EMBL/GenBank/DDBJ whole genome shotgun (WGS) entry which is preliminary data.</text>
</comment>
<feature type="active site" evidence="6">
    <location>
        <position position="107"/>
    </location>
</feature>
<accession>A0AAP0IXT8</accession>
<evidence type="ECO:0000256" key="1">
    <source>
        <dbReference type="ARBA" id="ARBA00007447"/>
    </source>
</evidence>
<evidence type="ECO:0000256" key="5">
    <source>
        <dbReference type="ARBA" id="ARBA00023180"/>
    </source>
</evidence>
<evidence type="ECO:0000256" key="6">
    <source>
        <dbReference type="PIRSR" id="PIRSR601461-1"/>
    </source>
</evidence>
<evidence type="ECO:0000256" key="8">
    <source>
        <dbReference type="SAM" id="MobiDB-lite"/>
    </source>
</evidence>
<dbReference type="InterPro" id="IPR032861">
    <property type="entry name" value="TAXi_N"/>
</dbReference>
<feature type="region of interest" description="Disordered" evidence="8">
    <location>
        <begin position="64"/>
        <end position="83"/>
    </location>
</feature>
<dbReference type="Pfam" id="PF14541">
    <property type="entry name" value="TAXi_C"/>
    <property type="match status" value="1"/>
</dbReference>